<gene>
    <name evidence="7" type="ORF">CAMP_LOCUS14048</name>
</gene>
<name>A0A9P1IVD7_9PELO</name>
<reference evidence="7" key="1">
    <citation type="submission" date="2022-11" db="EMBL/GenBank/DDBJ databases">
        <authorList>
            <person name="Kikuchi T."/>
        </authorList>
    </citation>
    <scope>NUCLEOTIDE SEQUENCE</scope>
    <source>
        <strain evidence="7">PS1010</strain>
    </source>
</reference>
<evidence type="ECO:0000256" key="3">
    <source>
        <dbReference type="ARBA" id="ARBA00022692"/>
    </source>
</evidence>
<dbReference type="InterPro" id="IPR052854">
    <property type="entry name" value="Serpentine_rcpt_epsilon"/>
</dbReference>
<evidence type="ECO:0000256" key="4">
    <source>
        <dbReference type="ARBA" id="ARBA00022989"/>
    </source>
</evidence>
<feature type="transmembrane region" description="Helical" evidence="6">
    <location>
        <begin position="63"/>
        <end position="84"/>
    </location>
</feature>
<dbReference type="PANTHER" id="PTHR47518:SF11">
    <property type="entry name" value="SERPENTINE RECEPTOR, CLASS E (EPSILON)-RELATED"/>
    <property type="match status" value="1"/>
</dbReference>
<comment type="similarity">
    <text evidence="2">Belongs to the nematode receptor-like protein sre family.</text>
</comment>
<dbReference type="PANTHER" id="PTHR47518">
    <property type="entry name" value="SERPENTINE RECEPTOR CLASS EPSILON-13-RELATED"/>
    <property type="match status" value="1"/>
</dbReference>
<dbReference type="OrthoDB" id="5823221at2759"/>
<feature type="transmembrane region" description="Helical" evidence="6">
    <location>
        <begin position="230"/>
        <end position="250"/>
    </location>
</feature>
<feature type="transmembrane region" description="Helical" evidence="6">
    <location>
        <begin position="31"/>
        <end position="51"/>
    </location>
</feature>
<protein>
    <submittedName>
        <fullName evidence="7">Uncharacterized protein</fullName>
    </submittedName>
</protein>
<evidence type="ECO:0000256" key="6">
    <source>
        <dbReference type="SAM" id="Phobius"/>
    </source>
</evidence>
<evidence type="ECO:0000256" key="2">
    <source>
        <dbReference type="ARBA" id="ARBA00006803"/>
    </source>
</evidence>
<feature type="transmembrane region" description="Helical" evidence="6">
    <location>
        <begin position="172"/>
        <end position="191"/>
    </location>
</feature>
<keyword evidence="4 6" id="KW-1133">Transmembrane helix</keyword>
<comment type="caution">
    <text evidence="7">The sequence shown here is derived from an EMBL/GenBank/DDBJ whole genome shotgun (WGS) entry which is preliminary data.</text>
</comment>
<dbReference type="AlphaFoldDB" id="A0A9P1IVD7"/>
<keyword evidence="3 6" id="KW-0812">Transmembrane</keyword>
<evidence type="ECO:0000313" key="8">
    <source>
        <dbReference type="Proteomes" id="UP001152747"/>
    </source>
</evidence>
<evidence type="ECO:0000256" key="1">
    <source>
        <dbReference type="ARBA" id="ARBA00004141"/>
    </source>
</evidence>
<keyword evidence="5 6" id="KW-0472">Membrane</keyword>
<dbReference type="GO" id="GO:0016020">
    <property type="term" value="C:membrane"/>
    <property type="evidence" value="ECO:0007669"/>
    <property type="project" value="UniProtKB-SubCell"/>
</dbReference>
<feature type="transmembrane region" description="Helical" evidence="6">
    <location>
        <begin position="256"/>
        <end position="275"/>
    </location>
</feature>
<evidence type="ECO:0000313" key="7">
    <source>
        <dbReference type="EMBL" id="CAI5451411.1"/>
    </source>
</evidence>
<dbReference type="InterPro" id="IPR004151">
    <property type="entry name" value="7TM_GPCR_serpentine_rcpt_Sre"/>
</dbReference>
<feature type="transmembrane region" description="Helical" evidence="6">
    <location>
        <begin position="145"/>
        <end position="166"/>
    </location>
</feature>
<dbReference type="Pfam" id="PF03125">
    <property type="entry name" value="Sre"/>
    <property type="match status" value="1"/>
</dbReference>
<organism evidence="7 8">
    <name type="scientific">Caenorhabditis angaria</name>
    <dbReference type="NCBI Taxonomy" id="860376"/>
    <lineage>
        <taxon>Eukaryota</taxon>
        <taxon>Metazoa</taxon>
        <taxon>Ecdysozoa</taxon>
        <taxon>Nematoda</taxon>
        <taxon>Chromadorea</taxon>
        <taxon>Rhabditida</taxon>
        <taxon>Rhabditina</taxon>
        <taxon>Rhabditomorpha</taxon>
        <taxon>Rhabditoidea</taxon>
        <taxon>Rhabditidae</taxon>
        <taxon>Peloderinae</taxon>
        <taxon>Caenorhabditis</taxon>
    </lineage>
</organism>
<evidence type="ECO:0000256" key="5">
    <source>
        <dbReference type="ARBA" id="ARBA00023136"/>
    </source>
</evidence>
<accession>A0A9P1IVD7</accession>
<keyword evidence="8" id="KW-1185">Reference proteome</keyword>
<dbReference type="EMBL" id="CANHGI010000005">
    <property type="protein sequence ID" value="CAI5451411.1"/>
    <property type="molecule type" value="Genomic_DNA"/>
</dbReference>
<dbReference type="Proteomes" id="UP001152747">
    <property type="component" value="Unassembled WGS sequence"/>
</dbReference>
<comment type="subcellular location">
    <subcellularLocation>
        <location evidence="1">Membrane</location>
        <topology evidence="1">Multi-pass membrane protein</topology>
    </subcellularLocation>
</comment>
<feature type="transmembrane region" description="Helical" evidence="6">
    <location>
        <begin position="104"/>
        <end position="125"/>
    </location>
</feature>
<proteinExistence type="inferred from homology"/>
<dbReference type="GO" id="GO:0007606">
    <property type="term" value="P:sensory perception of chemical stimulus"/>
    <property type="evidence" value="ECO:0007669"/>
    <property type="project" value="InterPro"/>
</dbReference>
<sequence length="344" mass="40792">MLKTHMLLLHYWNVSYFLNENREWFEYIRTYLYISTIIYIIDVFNMIFYIWMVFKAKQFHYNFNLIVGFFLTTHFIHDIAILTLRCSMIITKDFNSINPMLIKSTINVSIYSMGAALCCLPFFMLERCCATYYLSDYEVKKRHHISYIITFSQFSIGCFTCFCLQNETNTCIVVSGLVGLNGIAMIILVMLKMYNNKEYKRYHEGVSEYSLTQRYQISENIKSLSMITKMILYMGVMNSTLVIVMMLSSFHLTDEFRFISALAMDICIFIYAYSIPQIMTMCSDKWKSQLRKTLPCFNRKQAKLSPLRDTYGFKMDQDRTVEDHFESLKSSWEHDLQKKVHQTV</sequence>